<name>A0AAE0X454_9PEZI</name>
<keyword evidence="2" id="KW-0677">Repeat</keyword>
<dbReference type="InterPro" id="IPR011990">
    <property type="entry name" value="TPR-like_helical_dom_sf"/>
</dbReference>
<dbReference type="Gene3D" id="1.25.40.10">
    <property type="entry name" value="Tetratricopeptide repeat domain"/>
    <property type="match status" value="1"/>
</dbReference>
<feature type="compositionally biased region" description="Basic and acidic residues" evidence="8">
    <location>
        <begin position="600"/>
        <end position="611"/>
    </location>
</feature>
<evidence type="ECO:0000256" key="8">
    <source>
        <dbReference type="SAM" id="MobiDB-lite"/>
    </source>
</evidence>
<feature type="region of interest" description="Disordered" evidence="8">
    <location>
        <begin position="99"/>
        <end position="145"/>
    </location>
</feature>
<dbReference type="GO" id="GO:0051301">
    <property type="term" value="P:cell division"/>
    <property type="evidence" value="ECO:0007669"/>
    <property type="project" value="UniProtKB-KW"/>
</dbReference>
<reference evidence="9" key="1">
    <citation type="journal article" date="2023" name="Mol. Phylogenet. Evol.">
        <title>Genome-scale phylogeny and comparative genomics of the fungal order Sordariales.</title>
        <authorList>
            <person name="Hensen N."/>
            <person name="Bonometti L."/>
            <person name="Westerberg I."/>
            <person name="Brannstrom I.O."/>
            <person name="Guillou S."/>
            <person name="Cros-Aarteil S."/>
            <person name="Calhoun S."/>
            <person name="Haridas S."/>
            <person name="Kuo A."/>
            <person name="Mondo S."/>
            <person name="Pangilinan J."/>
            <person name="Riley R."/>
            <person name="LaButti K."/>
            <person name="Andreopoulos B."/>
            <person name="Lipzen A."/>
            <person name="Chen C."/>
            <person name="Yan M."/>
            <person name="Daum C."/>
            <person name="Ng V."/>
            <person name="Clum A."/>
            <person name="Steindorff A."/>
            <person name="Ohm R.A."/>
            <person name="Martin F."/>
            <person name="Silar P."/>
            <person name="Natvig D.O."/>
            <person name="Lalanne C."/>
            <person name="Gautier V."/>
            <person name="Ament-Velasquez S.L."/>
            <person name="Kruys A."/>
            <person name="Hutchinson M.I."/>
            <person name="Powell A.J."/>
            <person name="Barry K."/>
            <person name="Miller A.N."/>
            <person name="Grigoriev I.V."/>
            <person name="Debuchy R."/>
            <person name="Gladieux P."/>
            <person name="Hiltunen Thoren M."/>
            <person name="Johannesson H."/>
        </authorList>
    </citation>
    <scope>NUCLEOTIDE SEQUENCE</scope>
    <source>
        <strain evidence="9">CBS 314.62</strain>
    </source>
</reference>
<reference evidence="9" key="2">
    <citation type="submission" date="2023-06" db="EMBL/GenBank/DDBJ databases">
        <authorList>
            <consortium name="Lawrence Berkeley National Laboratory"/>
            <person name="Haridas S."/>
            <person name="Hensen N."/>
            <person name="Bonometti L."/>
            <person name="Westerberg I."/>
            <person name="Brannstrom I.O."/>
            <person name="Guillou S."/>
            <person name="Cros-Aarteil S."/>
            <person name="Calhoun S."/>
            <person name="Kuo A."/>
            <person name="Mondo S."/>
            <person name="Pangilinan J."/>
            <person name="Riley R."/>
            <person name="Labutti K."/>
            <person name="Andreopoulos B."/>
            <person name="Lipzen A."/>
            <person name="Chen C."/>
            <person name="Yanf M."/>
            <person name="Daum C."/>
            <person name="Ng V."/>
            <person name="Clum A."/>
            <person name="Steindorff A."/>
            <person name="Ohm R."/>
            <person name="Martin F."/>
            <person name="Silar P."/>
            <person name="Natvig D."/>
            <person name="Lalanne C."/>
            <person name="Gautier V."/>
            <person name="Ament-Velasquez S.L."/>
            <person name="Kruys A."/>
            <person name="Hutchinson M.I."/>
            <person name="Powell A.J."/>
            <person name="Barry K."/>
            <person name="Miller A.N."/>
            <person name="Grigoriev I.V."/>
            <person name="Debuchy R."/>
            <person name="Gladieux P."/>
            <person name="Thoren M.H."/>
            <person name="Johannesson H."/>
        </authorList>
    </citation>
    <scope>NUCLEOTIDE SEQUENCE</scope>
    <source>
        <strain evidence="9">CBS 314.62</strain>
    </source>
</reference>
<keyword evidence="3" id="KW-0498">Mitosis</keyword>
<feature type="compositionally biased region" description="Basic and acidic residues" evidence="8">
    <location>
        <begin position="128"/>
        <end position="145"/>
    </location>
</feature>
<dbReference type="PANTHER" id="PTHR12558">
    <property type="entry name" value="CELL DIVISION CYCLE 16,23,27"/>
    <property type="match status" value="1"/>
</dbReference>
<dbReference type="Proteomes" id="UP001270362">
    <property type="component" value="Unassembled WGS sequence"/>
</dbReference>
<feature type="repeat" description="TPR" evidence="7">
    <location>
        <begin position="511"/>
        <end position="544"/>
    </location>
</feature>
<dbReference type="GO" id="GO:0031145">
    <property type="term" value="P:anaphase-promoting complex-dependent catabolic process"/>
    <property type="evidence" value="ECO:0007669"/>
    <property type="project" value="TreeGrafter"/>
</dbReference>
<dbReference type="Pfam" id="PF12895">
    <property type="entry name" value="ANAPC3"/>
    <property type="match status" value="1"/>
</dbReference>
<dbReference type="GO" id="GO:0016567">
    <property type="term" value="P:protein ubiquitination"/>
    <property type="evidence" value="ECO:0007669"/>
    <property type="project" value="TreeGrafter"/>
</dbReference>
<dbReference type="PANTHER" id="PTHR12558:SF9">
    <property type="entry name" value="CELL DIVISION CYCLE PROTEIN 16 HOMOLOG"/>
    <property type="match status" value="1"/>
</dbReference>
<gene>
    <name evidence="9" type="ORF">B0T22DRAFT_382293</name>
</gene>
<comment type="caution">
    <text evidence="9">The sequence shown here is derived from an EMBL/GenBank/DDBJ whole genome shotgun (WGS) entry which is preliminary data.</text>
</comment>
<protein>
    <submittedName>
        <fullName evidence="9">CDC16 protein</fullName>
    </submittedName>
</protein>
<evidence type="ECO:0000256" key="6">
    <source>
        <dbReference type="ARBA" id="ARBA00023306"/>
    </source>
</evidence>
<proteinExistence type="predicted"/>
<evidence type="ECO:0000256" key="5">
    <source>
        <dbReference type="ARBA" id="ARBA00022803"/>
    </source>
</evidence>
<keyword evidence="1" id="KW-0132">Cell division</keyword>
<dbReference type="SMART" id="SM00028">
    <property type="entry name" value="TPR"/>
    <property type="match status" value="7"/>
</dbReference>
<accession>A0AAE0X454</accession>
<dbReference type="InterPro" id="IPR019734">
    <property type="entry name" value="TPR_rpt"/>
</dbReference>
<evidence type="ECO:0000256" key="2">
    <source>
        <dbReference type="ARBA" id="ARBA00022737"/>
    </source>
</evidence>
<evidence type="ECO:0000256" key="1">
    <source>
        <dbReference type="ARBA" id="ARBA00022618"/>
    </source>
</evidence>
<keyword evidence="6" id="KW-0131">Cell cycle</keyword>
<dbReference type="Pfam" id="PF13181">
    <property type="entry name" value="TPR_8"/>
    <property type="match status" value="1"/>
</dbReference>
<dbReference type="EMBL" id="JAULSO010000003">
    <property type="protein sequence ID" value="KAK3684929.1"/>
    <property type="molecule type" value="Genomic_DNA"/>
</dbReference>
<dbReference type="PROSITE" id="PS50005">
    <property type="entry name" value="TPR"/>
    <property type="match status" value="2"/>
</dbReference>
<dbReference type="SUPFAM" id="SSF48452">
    <property type="entry name" value="TPR-like"/>
    <property type="match status" value="2"/>
</dbReference>
<sequence>MERFLREWRQDALNKAQYDSAIFIGDKLLAMTKDDNDAFWLAQVHFAAGNYTRAQTLLSKQDLIASNPSCRYLAAHCLIRQNHFVDALALLGERSPTHLFASNPKRKTGRGNTGRAGAGPGRGTTTKAPERQGQDRGDDAVGEESSNRRYEAAMCYLRGLCYAKQNAFDRAKEAYKDALRIDVQCFEAFSQLVKNSLMSPDEEDEFMQSLEFGSIRGSSDDPDMDEEPADYVRMLYQTQLSKYRNPRAFNTAIESLSTHYGLGRNADILLAKADLLYTQCRFKDALSITESVLEDDKYNFAVYPVHLACLYELRKNNVLFLIAHELADTHPDEPSTWLAVGIYYFATGKIADARRYFSKASMMDANFGPAWIGFAHTFAAEGEHDQAVTAYSTAARLFTGTHLPQVFLGMQNHAMNNMTAAEEFLKTAYSLCRTDPLLLNEMGIVLYHQDRLKDAAKMFTQALRIADDMDSDPHAWLGARTNLAHTYRRLRLDDDALREFDTVLRDGGKDAAVFCAKGLIFLEKAMPDEAVRVLHEALAIHPQDPIATELLNKALEESAAVDDLGLDPSSSHPDGGDAMADFDRFEEELGERKFAARARLESRARGRDKGKAVAGKVGGRRSGRLAAGGGAGGAGGGESFMEMSDE</sequence>
<feature type="region of interest" description="Disordered" evidence="8">
    <location>
        <begin position="600"/>
        <end position="646"/>
    </location>
</feature>
<feature type="repeat" description="TPR" evidence="7">
    <location>
        <begin position="334"/>
        <end position="367"/>
    </location>
</feature>
<dbReference type="GO" id="GO:0005680">
    <property type="term" value="C:anaphase-promoting complex"/>
    <property type="evidence" value="ECO:0007669"/>
    <property type="project" value="UniProtKB-ARBA"/>
</dbReference>
<dbReference type="GO" id="GO:0045842">
    <property type="term" value="P:positive regulation of mitotic metaphase/anaphase transition"/>
    <property type="evidence" value="ECO:0007669"/>
    <property type="project" value="TreeGrafter"/>
</dbReference>
<keyword evidence="5 7" id="KW-0802">TPR repeat</keyword>
<evidence type="ECO:0000313" key="10">
    <source>
        <dbReference type="Proteomes" id="UP001270362"/>
    </source>
</evidence>
<evidence type="ECO:0000256" key="7">
    <source>
        <dbReference type="PROSITE-ProRule" id="PRU00339"/>
    </source>
</evidence>
<feature type="compositionally biased region" description="Gly residues" evidence="8">
    <location>
        <begin position="111"/>
        <end position="122"/>
    </location>
</feature>
<evidence type="ECO:0000256" key="4">
    <source>
        <dbReference type="ARBA" id="ARBA00022786"/>
    </source>
</evidence>
<keyword evidence="10" id="KW-1185">Reference proteome</keyword>
<evidence type="ECO:0000313" key="9">
    <source>
        <dbReference type="EMBL" id="KAK3684929.1"/>
    </source>
</evidence>
<feature type="compositionally biased region" description="Gly residues" evidence="8">
    <location>
        <begin position="626"/>
        <end position="638"/>
    </location>
</feature>
<dbReference type="AlphaFoldDB" id="A0AAE0X454"/>
<dbReference type="GO" id="GO:0005737">
    <property type="term" value="C:cytoplasm"/>
    <property type="evidence" value="ECO:0007669"/>
    <property type="project" value="TreeGrafter"/>
</dbReference>
<organism evidence="9 10">
    <name type="scientific">Podospora appendiculata</name>
    <dbReference type="NCBI Taxonomy" id="314037"/>
    <lineage>
        <taxon>Eukaryota</taxon>
        <taxon>Fungi</taxon>
        <taxon>Dikarya</taxon>
        <taxon>Ascomycota</taxon>
        <taxon>Pezizomycotina</taxon>
        <taxon>Sordariomycetes</taxon>
        <taxon>Sordariomycetidae</taxon>
        <taxon>Sordariales</taxon>
        <taxon>Podosporaceae</taxon>
        <taxon>Podospora</taxon>
    </lineage>
</organism>
<keyword evidence="4" id="KW-0833">Ubl conjugation pathway</keyword>
<evidence type="ECO:0000256" key="3">
    <source>
        <dbReference type="ARBA" id="ARBA00022776"/>
    </source>
</evidence>